<feature type="signal peptide" evidence="1">
    <location>
        <begin position="1"/>
        <end position="18"/>
    </location>
</feature>
<dbReference type="AlphaFoldDB" id="F0YE98"/>
<evidence type="ECO:0000313" key="2">
    <source>
        <dbReference type="EMBL" id="EGB06610.1"/>
    </source>
</evidence>
<protein>
    <submittedName>
        <fullName evidence="2">Uncharacterized protein</fullName>
    </submittedName>
</protein>
<keyword evidence="3" id="KW-1185">Reference proteome</keyword>
<dbReference type="GeneID" id="20225382"/>
<name>F0YE98_AURAN</name>
<organism evidence="3">
    <name type="scientific">Aureococcus anophagefferens</name>
    <name type="common">Harmful bloom alga</name>
    <dbReference type="NCBI Taxonomy" id="44056"/>
    <lineage>
        <taxon>Eukaryota</taxon>
        <taxon>Sar</taxon>
        <taxon>Stramenopiles</taxon>
        <taxon>Ochrophyta</taxon>
        <taxon>Pelagophyceae</taxon>
        <taxon>Pelagomonadales</taxon>
        <taxon>Pelagomonadaceae</taxon>
        <taxon>Aureococcus</taxon>
    </lineage>
</organism>
<gene>
    <name evidence="2" type="ORF">AURANDRAFT_65539</name>
</gene>
<evidence type="ECO:0000256" key="1">
    <source>
        <dbReference type="SAM" id="SignalP"/>
    </source>
</evidence>
<dbReference type="Proteomes" id="UP000002729">
    <property type="component" value="Unassembled WGS sequence"/>
</dbReference>
<proteinExistence type="predicted"/>
<keyword evidence="1" id="KW-0732">Signal</keyword>
<evidence type="ECO:0000313" key="3">
    <source>
        <dbReference type="Proteomes" id="UP000002729"/>
    </source>
</evidence>
<dbReference type="RefSeq" id="XP_009038782.1">
    <property type="nucleotide sequence ID" value="XM_009040534.1"/>
</dbReference>
<feature type="chain" id="PRO_5003264619" evidence="1">
    <location>
        <begin position="19"/>
        <end position="272"/>
    </location>
</feature>
<dbReference type="InParanoid" id="F0YE98"/>
<sequence length="272" mass="28613">MREMLAALLAAAAVGVAASPTTSPTTAPTVSPTVAPVSLPPGQWELVFRQTAEHGGGWFRSEDEWVLGTVSCEACDSHGACPVDQEDRTVTLGLEHRSSFELTLDVDSEGSKGNSGRLFYFAGASSMILGCPTMAPTVFFDDFQFELVVDSTAPTAAPSAATTTAASTSTRDSGALEEQDGADFVVVDAGEYAYSFDASYSYSYAGTDSPGEMIFDAEFDFGEFTAPDEGAFDAEDTVLISEPVASDCAAICAGHRRRLRFGSFRGVGDCEC</sequence>
<reference evidence="2 3" key="1">
    <citation type="journal article" date="2011" name="Proc. Natl. Acad. Sci. U.S.A.">
        <title>Niche of harmful alga Aureococcus anophagefferens revealed through ecogenomics.</title>
        <authorList>
            <person name="Gobler C.J."/>
            <person name="Berry D.L."/>
            <person name="Dyhrman S.T."/>
            <person name="Wilhelm S.W."/>
            <person name="Salamov A."/>
            <person name="Lobanov A.V."/>
            <person name="Zhang Y."/>
            <person name="Collier J.L."/>
            <person name="Wurch L.L."/>
            <person name="Kustka A.B."/>
            <person name="Dill B.D."/>
            <person name="Shah M."/>
            <person name="VerBerkmoes N.C."/>
            <person name="Kuo A."/>
            <person name="Terry A."/>
            <person name="Pangilinan J."/>
            <person name="Lindquist E.A."/>
            <person name="Lucas S."/>
            <person name="Paulsen I.T."/>
            <person name="Hattenrath-Lehmann T.K."/>
            <person name="Talmage S.C."/>
            <person name="Walker E.A."/>
            <person name="Koch F."/>
            <person name="Burson A.M."/>
            <person name="Marcoval M.A."/>
            <person name="Tang Y.Z."/>
            <person name="Lecleir G.R."/>
            <person name="Coyne K.J."/>
            <person name="Berg G.M."/>
            <person name="Bertrand E.M."/>
            <person name="Saito M.A."/>
            <person name="Gladyshev V.N."/>
            <person name="Grigoriev I.V."/>
        </authorList>
    </citation>
    <scope>NUCLEOTIDE SEQUENCE [LARGE SCALE GENOMIC DNA]</scope>
    <source>
        <strain evidence="3">CCMP 1984</strain>
    </source>
</reference>
<dbReference type="EMBL" id="GL833134">
    <property type="protein sequence ID" value="EGB06610.1"/>
    <property type="molecule type" value="Genomic_DNA"/>
</dbReference>
<accession>F0YE98</accession>
<dbReference type="KEGG" id="aaf:AURANDRAFT_65539"/>